<gene>
    <name evidence="9" type="primary">pht2</name>
    <name evidence="9" type="ORF">LAL4801_05842</name>
</gene>
<dbReference type="Gene3D" id="3.40.50.80">
    <property type="entry name" value="Nucleotide-binding domain of ferredoxin-NADP reductase (FNR) module"/>
    <property type="match status" value="1"/>
</dbReference>
<keyword evidence="3" id="KW-0479">Metal-binding</keyword>
<sequence length="315" mass="34728">MADRLIMKLSVRDVRTETRDVIVINFLHPRRPELPAWSAGAHVDVHLPDGSVRQYSLCGDPKDRSVYKIAVKREADSRGGSAWLHDNAVAGLGLHVSAPRNHFDFDPERGRHVLVAGGIGITPFVPMVRQLVETGQDFVLHYCTRSRETAPLVTELEEICGAKLRRWISEEGTRLDVATLLSAEGNSELYVCGPLNLISAVEDAALHASWPEERLHMERFTALANGDFEPKPFDVVIASSGKEFVVPADRSLLSVLNENGFAIHSTCETGVCGTCECEYLEGTVQHRDVVLTPQKRKSKLMPCVSRGKGALVLDL</sequence>
<dbReference type="InterPro" id="IPR001041">
    <property type="entry name" value="2Fe-2S_ferredoxin-type"/>
</dbReference>
<dbReference type="PROSITE" id="PS51384">
    <property type="entry name" value="FAD_FR"/>
    <property type="match status" value="1"/>
</dbReference>
<dbReference type="InterPro" id="IPR001433">
    <property type="entry name" value="OxRdtase_FAD/NAD-bd"/>
</dbReference>
<dbReference type="Pfam" id="PF00111">
    <property type="entry name" value="Fer2"/>
    <property type="match status" value="1"/>
</dbReference>
<dbReference type="GO" id="GO:0046872">
    <property type="term" value="F:metal ion binding"/>
    <property type="evidence" value="ECO:0007669"/>
    <property type="project" value="UniProtKB-KW"/>
</dbReference>
<dbReference type="PROSITE" id="PS00197">
    <property type="entry name" value="2FE2S_FER_1"/>
    <property type="match status" value="1"/>
</dbReference>
<dbReference type="SUPFAM" id="SSF63380">
    <property type="entry name" value="Riboflavin synthase domain-like"/>
    <property type="match status" value="1"/>
</dbReference>
<dbReference type="Pfam" id="PF00175">
    <property type="entry name" value="NAD_binding_1"/>
    <property type="match status" value="1"/>
</dbReference>
<dbReference type="InterPro" id="IPR012675">
    <property type="entry name" value="Beta-grasp_dom_sf"/>
</dbReference>
<keyword evidence="10" id="KW-1185">Reference proteome</keyword>
<dbReference type="EC" id="1.14.12.7" evidence="9"/>
<dbReference type="SUPFAM" id="SSF52343">
    <property type="entry name" value="Ferredoxin reductase-like, C-terminal NADP-linked domain"/>
    <property type="match status" value="1"/>
</dbReference>
<evidence type="ECO:0000256" key="5">
    <source>
        <dbReference type="ARBA" id="ARBA00023004"/>
    </source>
</evidence>
<keyword evidence="1" id="KW-0285">Flavoprotein</keyword>
<evidence type="ECO:0000256" key="6">
    <source>
        <dbReference type="ARBA" id="ARBA00023014"/>
    </source>
</evidence>
<dbReference type="PANTHER" id="PTHR47354">
    <property type="entry name" value="NADH OXIDOREDUCTASE HCR"/>
    <property type="match status" value="1"/>
</dbReference>
<evidence type="ECO:0000256" key="3">
    <source>
        <dbReference type="ARBA" id="ARBA00022723"/>
    </source>
</evidence>
<feature type="domain" description="2Fe-2S ferredoxin-type" evidence="7">
    <location>
        <begin position="233"/>
        <end position="315"/>
    </location>
</feature>
<dbReference type="PRINTS" id="PR00409">
    <property type="entry name" value="PHDIOXRDTASE"/>
</dbReference>
<dbReference type="Gene3D" id="3.10.20.30">
    <property type="match status" value="1"/>
</dbReference>
<keyword evidence="6" id="KW-0411">Iron-sulfur</keyword>
<evidence type="ECO:0000256" key="4">
    <source>
        <dbReference type="ARBA" id="ARBA00023002"/>
    </source>
</evidence>
<keyword evidence="2" id="KW-0001">2Fe-2S</keyword>
<dbReference type="SUPFAM" id="SSF54292">
    <property type="entry name" value="2Fe-2S ferredoxin-like"/>
    <property type="match status" value="1"/>
</dbReference>
<evidence type="ECO:0000256" key="2">
    <source>
        <dbReference type="ARBA" id="ARBA00022714"/>
    </source>
</evidence>
<keyword evidence="4 9" id="KW-0560">Oxidoreductase</keyword>
<evidence type="ECO:0000313" key="10">
    <source>
        <dbReference type="Proteomes" id="UP000048926"/>
    </source>
</evidence>
<dbReference type="PANTHER" id="PTHR47354:SF1">
    <property type="entry name" value="CARNITINE MONOOXYGENASE REDUCTASE SUBUNIT"/>
    <property type="match status" value="1"/>
</dbReference>
<name>A0A0M6YEY9_9HYPH</name>
<proteinExistence type="predicted"/>
<evidence type="ECO:0000259" key="7">
    <source>
        <dbReference type="PROSITE" id="PS51085"/>
    </source>
</evidence>
<dbReference type="Proteomes" id="UP000048926">
    <property type="component" value="Unassembled WGS sequence"/>
</dbReference>
<dbReference type="CDD" id="cd00207">
    <property type="entry name" value="fer2"/>
    <property type="match status" value="1"/>
</dbReference>
<dbReference type="InterPro" id="IPR017927">
    <property type="entry name" value="FAD-bd_FR_type"/>
</dbReference>
<dbReference type="AlphaFoldDB" id="A0A0M6YEY9"/>
<dbReference type="GO" id="GO:0018620">
    <property type="term" value="F:phthalate 4,5-dioxygenase activity"/>
    <property type="evidence" value="ECO:0007669"/>
    <property type="project" value="UniProtKB-EC"/>
</dbReference>
<evidence type="ECO:0000313" key="9">
    <source>
        <dbReference type="EMBL" id="CTQ47380.1"/>
    </source>
</evidence>
<feature type="domain" description="FAD-binding FR-type" evidence="8">
    <location>
        <begin position="4"/>
        <end position="106"/>
    </location>
</feature>
<evidence type="ECO:0000259" key="8">
    <source>
        <dbReference type="PROSITE" id="PS51384"/>
    </source>
</evidence>
<dbReference type="PROSITE" id="PS51085">
    <property type="entry name" value="2FE2S_FER_2"/>
    <property type="match status" value="1"/>
</dbReference>
<accession>A0A0M6YEY9</accession>
<dbReference type="GO" id="GO:0051537">
    <property type="term" value="F:2 iron, 2 sulfur cluster binding"/>
    <property type="evidence" value="ECO:0007669"/>
    <property type="project" value="UniProtKB-KW"/>
</dbReference>
<keyword evidence="9" id="KW-0223">Dioxygenase</keyword>
<dbReference type="InterPro" id="IPR006058">
    <property type="entry name" value="2Fe2S_fd_BS"/>
</dbReference>
<dbReference type="EMBL" id="CXST01000007">
    <property type="protein sequence ID" value="CTQ47380.1"/>
    <property type="molecule type" value="Genomic_DNA"/>
</dbReference>
<dbReference type="CDD" id="cd06185">
    <property type="entry name" value="PDR_like"/>
    <property type="match status" value="1"/>
</dbReference>
<dbReference type="InterPro" id="IPR017938">
    <property type="entry name" value="Riboflavin_synthase-like_b-brl"/>
</dbReference>
<dbReference type="Gene3D" id="2.40.30.10">
    <property type="entry name" value="Translation factors"/>
    <property type="match status" value="1"/>
</dbReference>
<organism evidence="9 10">
    <name type="scientific">Roseibium aggregatum</name>
    <dbReference type="NCBI Taxonomy" id="187304"/>
    <lineage>
        <taxon>Bacteria</taxon>
        <taxon>Pseudomonadati</taxon>
        <taxon>Pseudomonadota</taxon>
        <taxon>Alphaproteobacteria</taxon>
        <taxon>Hyphomicrobiales</taxon>
        <taxon>Stappiaceae</taxon>
        <taxon>Roseibium</taxon>
    </lineage>
</organism>
<dbReference type="InterPro" id="IPR039261">
    <property type="entry name" value="FNR_nucleotide-bd"/>
</dbReference>
<keyword evidence="5" id="KW-0408">Iron</keyword>
<reference evidence="10" key="1">
    <citation type="submission" date="2015-07" db="EMBL/GenBank/DDBJ databases">
        <authorList>
            <person name="Rodrigo-Torres Lidia"/>
            <person name="Arahal R.David."/>
        </authorList>
    </citation>
    <scope>NUCLEOTIDE SEQUENCE [LARGE SCALE GENOMIC DNA]</scope>
    <source>
        <strain evidence="10">CECT 4801</strain>
    </source>
</reference>
<protein>
    <submittedName>
        <fullName evidence="9">Phthalate 4,5-dioxygenase oxygenase reductase subunit</fullName>
        <ecNumber evidence="9">1.14.12.7</ecNumber>
    </submittedName>
</protein>
<dbReference type="OrthoDB" id="9792185at2"/>
<dbReference type="InterPro" id="IPR050415">
    <property type="entry name" value="MRET"/>
</dbReference>
<dbReference type="InterPro" id="IPR036010">
    <property type="entry name" value="2Fe-2S_ferredoxin-like_sf"/>
</dbReference>
<evidence type="ECO:0000256" key="1">
    <source>
        <dbReference type="ARBA" id="ARBA00022630"/>
    </source>
</evidence>